<sequence length="216" mass="24056">MIDEEGMLFVTLAKGVPAGGTALDEAFLRRIAAMRFGAIRGSRQRRRRLRFKSVEELADAIRPQCLPGGYYRDPSGAVLPLTLADIDRIDSNGYYEHGNVRLLLHGLNMLRGNAQGDALLVETLANLKKWFDFSILDSYGDVGLPGAGTVAVFFAEAAVEEDELEAWNEDGEDDEDEEEDDQEGEEDDQEGQEKDELDDEGEQAEKEDEEDELHSD</sequence>
<dbReference type="AlphaFoldDB" id="A0A316UJG0"/>
<evidence type="ECO:0000313" key="3">
    <source>
        <dbReference type="Proteomes" id="UP000245884"/>
    </source>
</evidence>
<dbReference type="RefSeq" id="XP_025359620.1">
    <property type="nucleotide sequence ID" value="XM_025509943.1"/>
</dbReference>
<reference evidence="2 3" key="1">
    <citation type="journal article" date="2018" name="Mol. Biol. Evol.">
        <title>Broad Genomic Sampling Reveals a Smut Pathogenic Ancestry of the Fungal Clade Ustilaginomycotina.</title>
        <authorList>
            <person name="Kijpornyongpan T."/>
            <person name="Mondo S.J."/>
            <person name="Barry K."/>
            <person name="Sandor L."/>
            <person name="Lee J."/>
            <person name="Lipzen A."/>
            <person name="Pangilinan J."/>
            <person name="LaButti K."/>
            <person name="Hainaut M."/>
            <person name="Henrissat B."/>
            <person name="Grigoriev I.V."/>
            <person name="Spatafora J.W."/>
            <person name="Aime M.C."/>
        </authorList>
    </citation>
    <scope>NUCLEOTIDE SEQUENCE [LARGE SCALE GENOMIC DNA]</scope>
    <source>
        <strain evidence="2 3">MCA 5214</strain>
    </source>
</reference>
<keyword evidence="3" id="KW-1185">Reference proteome</keyword>
<protein>
    <submittedName>
        <fullName evidence="2">Uncharacterized protein</fullName>
    </submittedName>
</protein>
<feature type="region of interest" description="Disordered" evidence="1">
    <location>
        <begin position="162"/>
        <end position="216"/>
    </location>
</feature>
<dbReference type="EMBL" id="KZ819678">
    <property type="protein sequence ID" value="PWN25008.1"/>
    <property type="molecule type" value="Genomic_DNA"/>
</dbReference>
<dbReference type="Proteomes" id="UP000245884">
    <property type="component" value="Unassembled WGS sequence"/>
</dbReference>
<evidence type="ECO:0000313" key="2">
    <source>
        <dbReference type="EMBL" id="PWN25008.1"/>
    </source>
</evidence>
<name>A0A316UJG0_9BASI</name>
<gene>
    <name evidence="2" type="ORF">BDZ90DRAFT_91689</name>
</gene>
<evidence type="ECO:0000256" key="1">
    <source>
        <dbReference type="SAM" id="MobiDB-lite"/>
    </source>
</evidence>
<organism evidence="2 3">
    <name type="scientific">Jaminaea rosea</name>
    <dbReference type="NCBI Taxonomy" id="1569628"/>
    <lineage>
        <taxon>Eukaryota</taxon>
        <taxon>Fungi</taxon>
        <taxon>Dikarya</taxon>
        <taxon>Basidiomycota</taxon>
        <taxon>Ustilaginomycotina</taxon>
        <taxon>Exobasidiomycetes</taxon>
        <taxon>Microstromatales</taxon>
        <taxon>Microstromatales incertae sedis</taxon>
        <taxon>Jaminaea</taxon>
    </lineage>
</organism>
<dbReference type="GeneID" id="37031766"/>
<accession>A0A316UJG0</accession>
<proteinExistence type="predicted"/>